<evidence type="ECO:0000256" key="4">
    <source>
        <dbReference type="ARBA" id="ARBA00022679"/>
    </source>
</evidence>
<dbReference type="AlphaFoldDB" id="A0A8T2PUJ6"/>
<evidence type="ECO:0000256" key="1">
    <source>
        <dbReference type="ARBA" id="ARBA00000900"/>
    </source>
</evidence>
<evidence type="ECO:0000256" key="3">
    <source>
        <dbReference type="ARBA" id="ARBA00009413"/>
    </source>
</evidence>
<protein>
    <recommendedName>
        <fullName evidence="9">E3 ubiquitin-protein ligase</fullName>
        <ecNumber evidence="9">2.3.2.27</ecNumber>
    </recommendedName>
</protein>
<feature type="region of interest" description="Disordered" evidence="10">
    <location>
        <begin position="1"/>
        <end position="21"/>
    </location>
</feature>
<comment type="pathway">
    <text evidence="2 9">Protein modification; protein ubiquitination.</text>
</comment>
<dbReference type="GO" id="GO:0016567">
    <property type="term" value="P:protein ubiquitination"/>
    <property type="evidence" value="ECO:0007669"/>
    <property type="project" value="UniProtKB-UniRule"/>
</dbReference>
<evidence type="ECO:0000256" key="6">
    <source>
        <dbReference type="ARBA" id="ARBA00022771"/>
    </source>
</evidence>
<feature type="domain" description="RING-type" evidence="11">
    <location>
        <begin position="192"/>
        <end position="232"/>
    </location>
</feature>
<dbReference type="GO" id="GO:0007219">
    <property type="term" value="P:Notch signaling pathway"/>
    <property type="evidence" value="ECO:0007669"/>
    <property type="project" value="InterPro"/>
</dbReference>
<dbReference type="SUPFAM" id="SSF57850">
    <property type="entry name" value="RING/U-box"/>
    <property type="match status" value="1"/>
</dbReference>
<comment type="catalytic activity">
    <reaction evidence="1 9">
        <text>S-ubiquitinyl-[E2 ubiquitin-conjugating enzyme]-L-cysteine + [acceptor protein]-L-lysine = [E2 ubiquitin-conjugating enzyme]-L-cysteine + N(6)-ubiquitinyl-[acceptor protein]-L-lysine.</text>
        <dbReference type="EC" id="2.3.2.27"/>
    </reaction>
</comment>
<dbReference type="OrthoDB" id="527344at2759"/>
<dbReference type="PROSITE" id="PS50089">
    <property type="entry name" value="ZF_RING_2"/>
    <property type="match status" value="1"/>
</dbReference>
<feature type="compositionally biased region" description="Pro residues" evidence="10">
    <location>
        <begin position="446"/>
        <end position="455"/>
    </location>
</feature>
<sequence length="466" mass="53021">MSNPYNKRSDDLEHVSRDTQDHSFLAHTEPVQVTKRVMDYIIMKYSEELHRSVGSDVSMDVNEDKTEVRFLPRYTVSQTRSLFARERFITFYQNIATDLKEREYDIDSMFISTNQKYLEREFPKLLFRSDSGQPRSRRVSVIGSYADLLRFGEFLKNEGTISRYQRQQSQRTANGDFVSSATQKLQKEEETCPICLDTIKETEKKTLPQCNHSFCRDCLEKAFESKPSCPVCGRIYGSLKGTQPENGTMEYSTVKAPLPGYEKYGSIVIRYEIPSGIQGEEHPYPGQSYSGTSRVAFLPDSSEGRKVLHLLQKAFDQRLIFTIGQSSTSGRSNVVTWNDIHHKTSRDGGPTKTELQTRLCQMLTMGGVDSDGARIPISPEVSESRRPSETGSLKMSALPSLVLLEYDLLSSLWCLSPSSSSVRIVPEQERLRRRWVLRAPPPLPMLTPTPTPMPMLPWSHARGRSL</sequence>
<evidence type="ECO:0000256" key="2">
    <source>
        <dbReference type="ARBA" id="ARBA00004906"/>
    </source>
</evidence>
<reference evidence="12" key="1">
    <citation type="thesis" date="2021" institute="BYU ScholarsArchive" country="Provo, UT, USA">
        <title>Applications of and Algorithms for Genome Assembly and Genomic Analyses with an Emphasis on Marine Teleosts.</title>
        <authorList>
            <person name="Pickett B.D."/>
        </authorList>
    </citation>
    <scope>NUCLEOTIDE SEQUENCE</scope>
    <source>
        <strain evidence="12">HI-2016</strain>
    </source>
</reference>
<keyword evidence="4 9" id="KW-0808">Transferase</keyword>
<dbReference type="InterPro" id="IPR039396">
    <property type="entry name" value="Deltex_C"/>
</dbReference>
<dbReference type="CDD" id="cd09633">
    <property type="entry name" value="Deltex_C"/>
    <property type="match status" value="1"/>
</dbReference>
<dbReference type="Pfam" id="PF13639">
    <property type="entry name" value="zf-RING_2"/>
    <property type="match status" value="1"/>
</dbReference>
<dbReference type="InterPro" id="IPR013083">
    <property type="entry name" value="Znf_RING/FYVE/PHD"/>
</dbReference>
<keyword evidence="13" id="KW-1185">Reference proteome</keyword>
<organism evidence="12 13">
    <name type="scientific">Albula glossodonta</name>
    <name type="common">roundjaw bonefish</name>
    <dbReference type="NCBI Taxonomy" id="121402"/>
    <lineage>
        <taxon>Eukaryota</taxon>
        <taxon>Metazoa</taxon>
        <taxon>Chordata</taxon>
        <taxon>Craniata</taxon>
        <taxon>Vertebrata</taxon>
        <taxon>Euteleostomi</taxon>
        <taxon>Actinopterygii</taxon>
        <taxon>Neopterygii</taxon>
        <taxon>Teleostei</taxon>
        <taxon>Albuliformes</taxon>
        <taxon>Albulidae</taxon>
        <taxon>Albula</taxon>
    </lineage>
</organism>
<dbReference type="GO" id="GO:0005737">
    <property type="term" value="C:cytoplasm"/>
    <property type="evidence" value="ECO:0007669"/>
    <property type="project" value="UniProtKB-SubCell"/>
</dbReference>
<dbReference type="EMBL" id="JAFBMS010000002">
    <property type="protein sequence ID" value="KAG9355107.1"/>
    <property type="molecule type" value="Genomic_DNA"/>
</dbReference>
<evidence type="ECO:0000256" key="5">
    <source>
        <dbReference type="ARBA" id="ARBA00022723"/>
    </source>
</evidence>
<keyword evidence="6 8" id="KW-0863">Zinc-finger</keyword>
<accession>A0A8T2PUJ6</accession>
<comment type="similarity">
    <text evidence="3 9">Belongs to the Deltex family.</text>
</comment>
<feature type="region of interest" description="Disordered" evidence="10">
    <location>
        <begin position="446"/>
        <end position="466"/>
    </location>
</feature>
<dbReference type="Gene3D" id="3.30.40.10">
    <property type="entry name" value="Zinc/RING finger domain, C3HC4 (zinc finger)"/>
    <property type="match status" value="1"/>
</dbReference>
<evidence type="ECO:0000313" key="12">
    <source>
        <dbReference type="EMBL" id="KAG9355107.1"/>
    </source>
</evidence>
<evidence type="ECO:0000256" key="10">
    <source>
        <dbReference type="SAM" id="MobiDB-lite"/>
    </source>
</evidence>
<dbReference type="GO" id="GO:0061630">
    <property type="term" value="F:ubiquitin protein ligase activity"/>
    <property type="evidence" value="ECO:0007669"/>
    <property type="project" value="UniProtKB-UniRule"/>
</dbReference>
<feature type="compositionally biased region" description="Basic and acidic residues" evidence="10">
    <location>
        <begin position="7"/>
        <end position="21"/>
    </location>
</feature>
<dbReference type="Pfam" id="PF18102">
    <property type="entry name" value="DTC"/>
    <property type="match status" value="1"/>
</dbReference>
<dbReference type="GO" id="GO:0008270">
    <property type="term" value="F:zinc ion binding"/>
    <property type="evidence" value="ECO:0007669"/>
    <property type="project" value="UniProtKB-KW"/>
</dbReference>
<dbReference type="Proteomes" id="UP000824540">
    <property type="component" value="Unassembled WGS sequence"/>
</dbReference>
<proteinExistence type="inferred from homology"/>
<keyword evidence="5 9" id="KW-0479">Metal-binding</keyword>
<dbReference type="InterPro" id="IPR001841">
    <property type="entry name" value="Znf_RING"/>
</dbReference>
<feature type="region of interest" description="Disordered" evidence="10">
    <location>
        <begin position="371"/>
        <end position="392"/>
    </location>
</feature>
<name>A0A8T2PUJ6_9TELE</name>
<dbReference type="InterPro" id="IPR017907">
    <property type="entry name" value="Znf_RING_CS"/>
</dbReference>
<dbReference type="InterPro" id="IPR039399">
    <property type="entry name" value="Deltex_C_sf"/>
</dbReference>
<keyword evidence="7 9" id="KW-0862">Zinc</keyword>
<dbReference type="PROSITE" id="PS00518">
    <property type="entry name" value="ZF_RING_1"/>
    <property type="match status" value="1"/>
</dbReference>
<dbReference type="SMART" id="SM00184">
    <property type="entry name" value="RING"/>
    <property type="match status" value="1"/>
</dbReference>
<evidence type="ECO:0000313" key="13">
    <source>
        <dbReference type="Proteomes" id="UP000824540"/>
    </source>
</evidence>
<dbReference type="PANTHER" id="PTHR12622">
    <property type="entry name" value="DELTEX-RELATED"/>
    <property type="match status" value="1"/>
</dbReference>
<dbReference type="InterPro" id="IPR039398">
    <property type="entry name" value="Deltex_fam"/>
</dbReference>
<evidence type="ECO:0000256" key="9">
    <source>
        <dbReference type="RuleBase" id="RU367105"/>
    </source>
</evidence>
<dbReference type="Gene3D" id="3.30.390.130">
    <property type="match status" value="1"/>
</dbReference>
<gene>
    <name evidence="12" type="ORF">JZ751_001820</name>
</gene>
<evidence type="ECO:0000259" key="11">
    <source>
        <dbReference type="PROSITE" id="PS50089"/>
    </source>
</evidence>
<dbReference type="EC" id="2.3.2.27" evidence="9"/>
<comment type="caution">
    <text evidence="12">The sequence shown here is derived from an EMBL/GenBank/DDBJ whole genome shotgun (WGS) entry which is preliminary data.</text>
</comment>
<comment type="subcellular location">
    <subcellularLocation>
        <location evidence="9">Cytoplasm</location>
    </subcellularLocation>
</comment>
<keyword evidence="9" id="KW-0963">Cytoplasm</keyword>
<evidence type="ECO:0000256" key="8">
    <source>
        <dbReference type="PROSITE-ProRule" id="PRU00175"/>
    </source>
</evidence>
<evidence type="ECO:0000256" key="7">
    <source>
        <dbReference type="ARBA" id="ARBA00022833"/>
    </source>
</evidence>